<keyword evidence="3" id="KW-1185">Reference proteome</keyword>
<protein>
    <submittedName>
        <fullName evidence="2">Uncharacterized protein</fullName>
    </submittedName>
</protein>
<comment type="caution">
    <text evidence="2">The sequence shown here is derived from an EMBL/GenBank/DDBJ whole genome shotgun (WGS) entry which is preliminary data.</text>
</comment>
<accession>A0A6H3NSU3</accession>
<keyword evidence="1" id="KW-1133">Transmembrane helix</keyword>
<gene>
    <name evidence="2" type="ORF">EHR08_11735</name>
</gene>
<keyword evidence="1" id="KW-0472">Membrane</keyword>
<reference evidence="2" key="1">
    <citation type="journal article" date="2019" name="PLoS Negl. Trop. Dis.">
        <title>Revisiting the worldwide diversity of Leptospira species in the environment.</title>
        <authorList>
            <person name="Vincent A.T."/>
            <person name="Schiettekatte O."/>
            <person name="Bourhy P."/>
            <person name="Veyrier F.J."/>
            <person name="Picardeau M."/>
        </authorList>
    </citation>
    <scope>NUCLEOTIDE SEQUENCE [LARGE SCALE GENOMIC DNA]</scope>
    <source>
        <strain evidence="2">201601109</strain>
    </source>
</reference>
<organism evidence="2 3">
    <name type="scientific">Leptospira bandrabouensis</name>
    <dbReference type="NCBI Taxonomy" id="2484903"/>
    <lineage>
        <taxon>Bacteria</taxon>
        <taxon>Pseudomonadati</taxon>
        <taxon>Spirochaetota</taxon>
        <taxon>Spirochaetia</taxon>
        <taxon>Leptospirales</taxon>
        <taxon>Leptospiraceae</taxon>
        <taxon>Leptospira</taxon>
    </lineage>
</organism>
<dbReference type="AlphaFoldDB" id="A0A6H3NSU3"/>
<feature type="transmembrane region" description="Helical" evidence="1">
    <location>
        <begin position="105"/>
        <end position="125"/>
    </location>
</feature>
<name>A0A6H3NSU3_9LEPT</name>
<evidence type="ECO:0000256" key="1">
    <source>
        <dbReference type="SAM" id="Phobius"/>
    </source>
</evidence>
<sequence length="135" mass="15770">MTPIHKNKSKFWSFIRPSTENVTLKELIDNIKNYAVNTGLYLIGNNLYYQHEPAMVFSGIILKFIAICLALLIVLQTWEIMQRLSYTIWNMDTSEIYKGSTKSNIFIYSLLLIPLTLIAIIYYLTKLFLNFPNCF</sequence>
<dbReference type="EMBL" id="RQHU01000016">
    <property type="protein sequence ID" value="TGN13317.1"/>
    <property type="molecule type" value="Genomic_DNA"/>
</dbReference>
<evidence type="ECO:0000313" key="2">
    <source>
        <dbReference type="EMBL" id="TGN13317.1"/>
    </source>
</evidence>
<keyword evidence="1" id="KW-0812">Transmembrane</keyword>
<dbReference type="RefSeq" id="WP_135781471.1">
    <property type="nucleotide sequence ID" value="NZ_RQHU01000016.1"/>
</dbReference>
<evidence type="ECO:0000313" key="3">
    <source>
        <dbReference type="Proteomes" id="UP000297649"/>
    </source>
</evidence>
<dbReference type="Proteomes" id="UP000297649">
    <property type="component" value="Unassembled WGS sequence"/>
</dbReference>
<proteinExistence type="predicted"/>
<feature type="transmembrane region" description="Helical" evidence="1">
    <location>
        <begin position="54"/>
        <end position="75"/>
    </location>
</feature>